<dbReference type="EMBL" id="RCWN01000001">
    <property type="protein sequence ID" value="RLQ87269.1"/>
    <property type="molecule type" value="Genomic_DNA"/>
</dbReference>
<dbReference type="Proteomes" id="UP000281094">
    <property type="component" value="Unassembled WGS sequence"/>
</dbReference>
<dbReference type="AlphaFoldDB" id="A0A3L7J9Y0"/>
<dbReference type="Pfam" id="PF13242">
    <property type="entry name" value="Hydrolase_like"/>
    <property type="match status" value="1"/>
</dbReference>
<keyword evidence="2" id="KW-1185">Reference proteome</keyword>
<dbReference type="InterPro" id="IPR006356">
    <property type="entry name" value="HAD-SF_hydro_IIA_hyp3"/>
</dbReference>
<dbReference type="Pfam" id="PF13344">
    <property type="entry name" value="Hydrolase_6"/>
    <property type="match status" value="1"/>
</dbReference>
<accession>A0A3L7J9Y0</accession>
<sequence>MAWQPPLMIDALEDVSGAYSLLLCDVWGVVHNGVRPYDRGCAALTRARSQGKTVVLITNSPRRADAVSEQMVQIGVPDDAWDAIVTSGDVTRRLIAEGAKRIFHIGTEAELHIYDGLDVELVSKEEADVIVSTGLINDEEETLDDYDAMLNEFAARELPMICANPDLKVRRGDIVVPCAGALAQAYEERGGLVRVAGKPHGPIYDAALDLAANSAGRSFAKSDALAIGDGVPTDVRGAIAQNIDCLFVTGGEASIEGDIDTFELLKAEGMRPVAAMTQLV</sequence>
<dbReference type="PANTHER" id="PTHR19288">
    <property type="entry name" value="4-NITROPHENYLPHOSPHATASE-RELATED"/>
    <property type="match status" value="1"/>
</dbReference>
<dbReference type="NCBIfam" id="TIGR01459">
    <property type="entry name" value="HAD-SF-IIA-hyp4"/>
    <property type="match status" value="1"/>
</dbReference>
<comment type="caution">
    <text evidence="1">The sequence shown here is derived from an EMBL/GenBank/DDBJ whole genome shotgun (WGS) entry which is preliminary data.</text>
</comment>
<dbReference type="GO" id="GO:0016791">
    <property type="term" value="F:phosphatase activity"/>
    <property type="evidence" value="ECO:0007669"/>
    <property type="project" value="TreeGrafter"/>
</dbReference>
<dbReference type="InterPro" id="IPR006357">
    <property type="entry name" value="HAD-SF_hydro_IIA"/>
</dbReference>
<name>A0A3L7J9Y0_9HYPH</name>
<organism evidence="1 2">
    <name type="scientific">Notoacmeibacter ruber</name>
    <dbReference type="NCBI Taxonomy" id="2670375"/>
    <lineage>
        <taxon>Bacteria</taxon>
        <taxon>Pseudomonadati</taxon>
        <taxon>Pseudomonadota</taxon>
        <taxon>Alphaproteobacteria</taxon>
        <taxon>Hyphomicrobiales</taxon>
        <taxon>Notoacmeibacteraceae</taxon>
        <taxon>Notoacmeibacter</taxon>
    </lineage>
</organism>
<dbReference type="SUPFAM" id="SSF56784">
    <property type="entry name" value="HAD-like"/>
    <property type="match status" value="1"/>
</dbReference>
<evidence type="ECO:0000313" key="2">
    <source>
        <dbReference type="Proteomes" id="UP000281094"/>
    </source>
</evidence>
<dbReference type="InterPro" id="IPR036412">
    <property type="entry name" value="HAD-like_sf"/>
</dbReference>
<proteinExistence type="predicted"/>
<evidence type="ECO:0000313" key="1">
    <source>
        <dbReference type="EMBL" id="RLQ87269.1"/>
    </source>
</evidence>
<dbReference type="RefSeq" id="WP_121644236.1">
    <property type="nucleotide sequence ID" value="NZ_RCWN01000001.1"/>
</dbReference>
<reference evidence="1 2" key="1">
    <citation type="submission" date="2018-10" db="EMBL/GenBank/DDBJ databases">
        <title>Notoacmeibacter sp. M2BS9Y-3-1, whole genome shotgun sequence.</title>
        <authorList>
            <person name="Tuo L."/>
        </authorList>
    </citation>
    <scope>NUCLEOTIDE SEQUENCE [LARGE SCALE GENOMIC DNA]</scope>
    <source>
        <strain evidence="1 2">M2BS9Y-3-1</strain>
    </source>
</reference>
<dbReference type="Gene3D" id="3.40.50.1000">
    <property type="entry name" value="HAD superfamily/HAD-like"/>
    <property type="match status" value="2"/>
</dbReference>
<protein>
    <submittedName>
        <fullName evidence="1">TIGR01459 family HAD-type hydrolase</fullName>
    </submittedName>
</protein>
<gene>
    <name evidence="1" type="ORF">D8780_02620</name>
</gene>
<dbReference type="CDD" id="cd07525">
    <property type="entry name" value="HAD_like"/>
    <property type="match status" value="1"/>
</dbReference>
<keyword evidence="1" id="KW-0378">Hydrolase</keyword>
<dbReference type="NCBIfam" id="TIGR01460">
    <property type="entry name" value="HAD-SF-IIA"/>
    <property type="match status" value="1"/>
</dbReference>
<dbReference type="GO" id="GO:0005737">
    <property type="term" value="C:cytoplasm"/>
    <property type="evidence" value="ECO:0007669"/>
    <property type="project" value="TreeGrafter"/>
</dbReference>
<dbReference type="InterPro" id="IPR023214">
    <property type="entry name" value="HAD_sf"/>
</dbReference>
<dbReference type="PANTHER" id="PTHR19288:SF90">
    <property type="entry name" value="OS08G0542600 PROTEIN"/>
    <property type="match status" value="1"/>
</dbReference>